<feature type="region of interest" description="Disordered" evidence="2">
    <location>
        <begin position="469"/>
        <end position="525"/>
    </location>
</feature>
<evidence type="ECO:0000256" key="1">
    <source>
        <dbReference type="ARBA" id="ARBA00023125"/>
    </source>
</evidence>
<dbReference type="SMART" id="SM00674">
    <property type="entry name" value="CENPB"/>
    <property type="match status" value="1"/>
</dbReference>
<dbReference type="GO" id="GO:0043565">
    <property type="term" value="F:sequence-specific DNA binding"/>
    <property type="evidence" value="ECO:0007669"/>
    <property type="project" value="InterPro"/>
</dbReference>
<dbReference type="PANTHER" id="PTHR19303:SF73">
    <property type="entry name" value="PROTEIN PDC2"/>
    <property type="match status" value="1"/>
</dbReference>
<evidence type="ECO:0000313" key="4">
    <source>
        <dbReference type="EMBL" id="CAF0945799.1"/>
    </source>
</evidence>
<protein>
    <recommendedName>
        <fullName evidence="3">HTH CENPB-type domain-containing protein</fullName>
    </recommendedName>
</protein>
<comment type="caution">
    <text evidence="4">The sequence shown here is derived from an EMBL/GenBank/DDBJ whole genome shotgun (WGS) entry which is preliminary data.</text>
</comment>
<evidence type="ECO:0000256" key="2">
    <source>
        <dbReference type="SAM" id="MobiDB-lite"/>
    </source>
</evidence>
<evidence type="ECO:0000313" key="5">
    <source>
        <dbReference type="Proteomes" id="UP000663879"/>
    </source>
</evidence>
<dbReference type="SUPFAM" id="SSF48295">
    <property type="entry name" value="TrpR-like"/>
    <property type="match status" value="1"/>
</dbReference>
<dbReference type="InterPro" id="IPR009057">
    <property type="entry name" value="Homeodomain-like_sf"/>
</dbReference>
<dbReference type="GO" id="GO:0005634">
    <property type="term" value="C:nucleus"/>
    <property type="evidence" value="ECO:0007669"/>
    <property type="project" value="TreeGrafter"/>
</dbReference>
<sequence length="591" mass="67384">MNSLEAAVFNVEPESVLSEVDHNKPVQHRVRHTLSFKGKVINFYQKGNSINKCALEFKIDRRIISRWIKKESRIINTKLKRQRFAVTSERNMAMYPVMENQLSNWIYEKRNQGCCITANSIRSKAIELFTTIYKNTDESVTDFQCSNGWFYNFLKRKNFALRRITTSGRELPKNSISIIKNFFADCQKITNEPDFRPEKLINVDEKSIYLDFPTNSTYDCKGAKRVKATTCGGEKARISAAFTASSAGEKLPIFILVPRKTDLPNYTPPENVVIVYKESATFDENTVCSYLRKILGTHKELTDLRNIHLVIDSARCHLTSKVNKEFVDLGIEPLFVPPRMTNLLQPADVCWFAVIKKMYHQRWNEWFINEPRTFTRFGNAKSPGYAKCIQWLSDIWKEFNPELISNSFAYCGILNQFNLHSALSHILKNNTIINDFIEDLDESDEIADHFSTDERIVFFERTSNVEVTNSSPYLPSTSSPTPTIPSTNSSPSLPSTSSSTPTIPSTNSSPSLPSTSSPTPTITTWSLSVNNENNLGFSVISQYQTNSQAITSAQTTSTSLINSKKKGRPRLSPEEKERRAEERRNIKRSKN</sequence>
<organism evidence="4 5">
    <name type="scientific">Brachionus calyciflorus</name>
    <dbReference type="NCBI Taxonomy" id="104777"/>
    <lineage>
        <taxon>Eukaryota</taxon>
        <taxon>Metazoa</taxon>
        <taxon>Spiralia</taxon>
        <taxon>Gnathifera</taxon>
        <taxon>Rotifera</taxon>
        <taxon>Eurotatoria</taxon>
        <taxon>Monogononta</taxon>
        <taxon>Pseudotrocha</taxon>
        <taxon>Ploima</taxon>
        <taxon>Brachionidae</taxon>
        <taxon>Brachionus</taxon>
    </lineage>
</organism>
<keyword evidence="1" id="KW-0238">DNA-binding</keyword>
<gene>
    <name evidence="4" type="ORF">OXX778_LOCUS13676</name>
</gene>
<dbReference type="Pfam" id="PF03184">
    <property type="entry name" value="DDE_1"/>
    <property type="match status" value="1"/>
</dbReference>
<dbReference type="InterPro" id="IPR004875">
    <property type="entry name" value="DDE_SF_endonuclease_dom"/>
</dbReference>
<dbReference type="AlphaFoldDB" id="A0A814CXQ8"/>
<dbReference type="EMBL" id="CAJNOC010002671">
    <property type="protein sequence ID" value="CAF0945799.1"/>
    <property type="molecule type" value="Genomic_DNA"/>
</dbReference>
<dbReference type="OrthoDB" id="89669at2759"/>
<dbReference type="PANTHER" id="PTHR19303">
    <property type="entry name" value="TRANSPOSON"/>
    <property type="match status" value="1"/>
</dbReference>
<proteinExistence type="predicted"/>
<dbReference type="InterPro" id="IPR036397">
    <property type="entry name" value="RNaseH_sf"/>
</dbReference>
<feature type="region of interest" description="Disordered" evidence="2">
    <location>
        <begin position="552"/>
        <end position="591"/>
    </location>
</feature>
<dbReference type="Gene3D" id="3.30.420.10">
    <property type="entry name" value="Ribonuclease H-like superfamily/Ribonuclease H"/>
    <property type="match status" value="1"/>
</dbReference>
<dbReference type="InterPro" id="IPR006600">
    <property type="entry name" value="HTH_CenpB_DNA-bd_dom"/>
</dbReference>
<dbReference type="SUPFAM" id="SSF46689">
    <property type="entry name" value="Homeodomain-like"/>
    <property type="match status" value="1"/>
</dbReference>
<dbReference type="InterPro" id="IPR010921">
    <property type="entry name" value="Trp_repressor/repl_initiator"/>
</dbReference>
<feature type="compositionally biased region" description="Basic and acidic residues" evidence="2">
    <location>
        <begin position="571"/>
        <end position="584"/>
    </location>
</feature>
<dbReference type="Pfam" id="PF03221">
    <property type="entry name" value="HTH_Tnp_Tc5"/>
    <property type="match status" value="1"/>
</dbReference>
<evidence type="ECO:0000259" key="3">
    <source>
        <dbReference type="PROSITE" id="PS51253"/>
    </source>
</evidence>
<name>A0A814CXQ8_9BILA</name>
<accession>A0A814CXQ8</accession>
<keyword evidence="5" id="KW-1185">Reference proteome</keyword>
<dbReference type="InterPro" id="IPR050863">
    <property type="entry name" value="CenT-Element_Derived"/>
</dbReference>
<feature type="domain" description="HTH CENPB-type" evidence="3">
    <location>
        <begin position="86"/>
        <end position="163"/>
    </location>
</feature>
<reference evidence="4" key="1">
    <citation type="submission" date="2021-02" db="EMBL/GenBank/DDBJ databases">
        <authorList>
            <person name="Nowell W R."/>
        </authorList>
    </citation>
    <scope>NUCLEOTIDE SEQUENCE</scope>
    <source>
        <strain evidence="4">Ploen Becks lab</strain>
    </source>
</reference>
<dbReference type="PROSITE" id="PS51253">
    <property type="entry name" value="HTH_CENPB"/>
    <property type="match status" value="1"/>
</dbReference>
<dbReference type="Gene3D" id="1.10.10.60">
    <property type="entry name" value="Homeodomain-like"/>
    <property type="match status" value="1"/>
</dbReference>
<dbReference type="Proteomes" id="UP000663879">
    <property type="component" value="Unassembled WGS sequence"/>
</dbReference>